<dbReference type="Pfam" id="PF21791">
    <property type="entry name" value="MDHAR3-like_C"/>
    <property type="match status" value="1"/>
</dbReference>
<keyword evidence="3" id="KW-0285">Flavoprotein</keyword>
<evidence type="ECO:0000259" key="10">
    <source>
        <dbReference type="Pfam" id="PF21791"/>
    </source>
</evidence>
<feature type="domain" description="FAD/NAD(P)-binding" evidence="9">
    <location>
        <begin position="3"/>
        <end position="231"/>
    </location>
</feature>
<evidence type="ECO:0000259" key="9">
    <source>
        <dbReference type="Pfam" id="PF07992"/>
    </source>
</evidence>
<evidence type="ECO:0000256" key="4">
    <source>
        <dbReference type="ARBA" id="ARBA00022827"/>
    </source>
</evidence>
<name>A0A067G9R3_CITSI</name>
<protein>
    <recommendedName>
        <fullName evidence="8">monodehydroascorbate reductase (NADH)</fullName>
        <ecNumber evidence="8">1.6.5.4</ecNumber>
    </recommendedName>
</protein>
<dbReference type="GO" id="GO:0016656">
    <property type="term" value="F:monodehydroascorbate reductase (NADH) activity"/>
    <property type="evidence" value="ECO:0007669"/>
    <property type="project" value="UniProtKB-EC"/>
</dbReference>
<dbReference type="FunFam" id="3.30.390.30:FF:000018">
    <property type="entry name" value="Monodehydroascorbate reductase"/>
    <property type="match status" value="1"/>
</dbReference>
<dbReference type="EMBL" id="KK784881">
    <property type="protein sequence ID" value="KDO76334.1"/>
    <property type="molecule type" value="Genomic_DNA"/>
</dbReference>
<evidence type="ECO:0000256" key="8">
    <source>
        <dbReference type="ARBA" id="ARBA00038920"/>
    </source>
</evidence>
<evidence type="ECO:0000256" key="1">
    <source>
        <dbReference type="ARBA" id="ARBA00001974"/>
    </source>
</evidence>
<dbReference type="PANTHER" id="PTHR43557">
    <property type="entry name" value="APOPTOSIS-INDUCING FACTOR 1"/>
    <property type="match status" value="1"/>
</dbReference>
<keyword evidence="7" id="KW-0676">Redox-active center</keyword>
<comment type="cofactor">
    <cofactor evidence="1">
        <name>FAD</name>
        <dbReference type="ChEBI" id="CHEBI:57692"/>
    </cofactor>
</comment>
<keyword evidence="12" id="KW-1185">Reference proteome</keyword>
<gene>
    <name evidence="11" type="ORF">CISIN_1g010917mg</name>
</gene>
<keyword evidence="5" id="KW-0560">Oxidoreductase</keyword>
<dbReference type="Gene3D" id="3.30.390.30">
    <property type="match status" value="1"/>
</dbReference>
<dbReference type="SMR" id="A0A067G9R3"/>
<dbReference type="Proteomes" id="UP000027120">
    <property type="component" value="Unassembled WGS sequence"/>
</dbReference>
<dbReference type="Pfam" id="PF07992">
    <property type="entry name" value="Pyr_redox_2"/>
    <property type="match status" value="1"/>
</dbReference>
<sequence>MIYQDPVTSIDIEKQTLITNSGKLLKYGSLIVATGCTASRFPEKIGGYLPGVHYIRDVADADALISSLEKAKKVVVVGGGYIGMEVAAAAVGWKLDTTIIFPENHLLQRLFTPSLAQRYEQLYQQNGVKFVKGASIKNLEAGSDGRVAAVKLEDGSTIDADTIVIGIGAKPTVSPFERVGLNSSVGGIQVDGQFRTRMPGIFAIGDVAAFPLKMYDRTARVEHVDHARQSAQHCIKALLSAQTHTYDYLPYFYSRVFEYEGSPRKVWWQFFGDNVGETIEIGNFDPKIATFWIDSGKLKGVLVESGSPEEFQLLPTLARSQPFVDKAKLQQASSVEEALEIARAALPVEAAV</sequence>
<dbReference type="Gene3D" id="3.50.50.60">
    <property type="entry name" value="FAD/NAD(P)-binding domain"/>
    <property type="match status" value="2"/>
</dbReference>
<dbReference type="SUPFAM" id="SSF51905">
    <property type="entry name" value="FAD/NAD(P)-binding domain"/>
    <property type="match status" value="1"/>
</dbReference>
<dbReference type="InterPro" id="IPR048618">
    <property type="entry name" value="MDHAR3-like_C"/>
</dbReference>
<organism evidence="11 12">
    <name type="scientific">Citrus sinensis</name>
    <name type="common">Sweet orange</name>
    <name type="synonym">Citrus aurantium var. sinensis</name>
    <dbReference type="NCBI Taxonomy" id="2711"/>
    <lineage>
        <taxon>Eukaryota</taxon>
        <taxon>Viridiplantae</taxon>
        <taxon>Streptophyta</taxon>
        <taxon>Embryophyta</taxon>
        <taxon>Tracheophyta</taxon>
        <taxon>Spermatophyta</taxon>
        <taxon>Magnoliopsida</taxon>
        <taxon>eudicotyledons</taxon>
        <taxon>Gunneridae</taxon>
        <taxon>Pentapetalae</taxon>
        <taxon>rosids</taxon>
        <taxon>malvids</taxon>
        <taxon>Sapindales</taxon>
        <taxon>Rutaceae</taxon>
        <taxon>Aurantioideae</taxon>
        <taxon>Citrus</taxon>
    </lineage>
</organism>
<dbReference type="InterPro" id="IPR016156">
    <property type="entry name" value="FAD/NAD-linked_Rdtase_dimer_sf"/>
</dbReference>
<dbReference type="InterPro" id="IPR023753">
    <property type="entry name" value="FAD/NAD-binding_dom"/>
</dbReference>
<dbReference type="PRINTS" id="PR00469">
    <property type="entry name" value="PNDRDTASEII"/>
</dbReference>
<evidence type="ECO:0000256" key="3">
    <source>
        <dbReference type="ARBA" id="ARBA00022630"/>
    </source>
</evidence>
<dbReference type="PRINTS" id="PR00368">
    <property type="entry name" value="FADPNR"/>
</dbReference>
<evidence type="ECO:0000313" key="11">
    <source>
        <dbReference type="EMBL" id="KDO76334.1"/>
    </source>
</evidence>
<feature type="domain" description="Monodehydroascorbate reductase 3-like C-terminal" evidence="10">
    <location>
        <begin position="249"/>
        <end position="329"/>
    </location>
</feature>
<reference evidence="11 12" key="1">
    <citation type="submission" date="2014-04" db="EMBL/GenBank/DDBJ databases">
        <authorList>
            <consortium name="International Citrus Genome Consortium"/>
            <person name="Gmitter F."/>
            <person name="Chen C."/>
            <person name="Farmerie W."/>
            <person name="Harkins T."/>
            <person name="Desany B."/>
            <person name="Mohiuddin M."/>
            <person name="Kodira C."/>
            <person name="Borodovsky M."/>
            <person name="Lomsadze A."/>
            <person name="Burns P."/>
            <person name="Jenkins J."/>
            <person name="Prochnik S."/>
            <person name="Shu S."/>
            <person name="Chapman J."/>
            <person name="Pitluck S."/>
            <person name="Schmutz J."/>
            <person name="Rokhsar D."/>
        </authorList>
    </citation>
    <scope>NUCLEOTIDE SEQUENCE</scope>
</reference>
<comment type="similarity">
    <text evidence="2">Belongs to the FAD-dependent oxidoreductase family.</text>
</comment>
<dbReference type="PANTHER" id="PTHR43557:SF6">
    <property type="entry name" value="MONODEHYDROASCORBATE REDUCTASE, CHLOROPLASTIC_MITOCHONDRIAL"/>
    <property type="match status" value="1"/>
</dbReference>
<proteinExistence type="inferred from homology"/>
<keyword evidence="4" id="KW-0274">FAD</keyword>
<dbReference type="EC" id="1.6.5.4" evidence="8"/>
<evidence type="ECO:0000256" key="2">
    <source>
        <dbReference type="ARBA" id="ARBA00006442"/>
    </source>
</evidence>
<evidence type="ECO:0000256" key="6">
    <source>
        <dbReference type="ARBA" id="ARBA00023027"/>
    </source>
</evidence>
<dbReference type="InterPro" id="IPR050446">
    <property type="entry name" value="FAD-oxidoreductase/Apoptosis"/>
</dbReference>
<evidence type="ECO:0000256" key="5">
    <source>
        <dbReference type="ARBA" id="ARBA00023002"/>
    </source>
</evidence>
<dbReference type="AlphaFoldDB" id="A0A067G9R3"/>
<accession>A0A067G9R3</accession>
<keyword evidence="6" id="KW-0520">NAD</keyword>
<dbReference type="InterPro" id="IPR036188">
    <property type="entry name" value="FAD/NAD-bd_sf"/>
</dbReference>
<evidence type="ECO:0000256" key="7">
    <source>
        <dbReference type="ARBA" id="ARBA00023284"/>
    </source>
</evidence>
<evidence type="ECO:0000313" key="12">
    <source>
        <dbReference type="Proteomes" id="UP000027120"/>
    </source>
</evidence>